<protein>
    <submittedName>
        <fullName evidence="1">Uncharacterized protein</fullName>
    </submittedName>
</protein>
<dbReference type="Proteomes" id="UP000837857">
    <property type="component" value="Chromosome 1"/>
</dbReference>
<name>A0ABN8HQU5_9NEOP</name>
<feature type="non-terminal residue" evidence="1">
    <location>
        <position position="1"/>
    </location>
</feature>
<evidence type="ECO:0000313" key="2">
    <source>
        <dbReference type="Proteomes" id="UP000837857"/>
    </source>
</evidence>
<organism evidence="1 2">
    <name type="scientific">Iphiclides podalirius</name>
    <name type="common">scarce swallowtail</name>
    <dbReference type="NCBI Taxonomy" id="110791"/>
    <lineage>
        <taxon>Eukaryota</taxon>
        <taxon>Metazoa</taxon>
        <taxon>Ecdysozoa</taxon>
        <taxon>Arthropoda</taxon>
        <taxon>Hexapoda</taxon>
        <taxon>Insecta</taxon>
        <taxon>Pterygota</taxon>
        <taxon>Neoptera</taxon>
        <taxon>Endopterygota</taxon>
        <taxon>Lepidoptera</taxon>
        <taxon>Glossata</taxon>
        <taxon>Ditrysia</taxon>
        <taxon>Papilionoidea</taxon>
        <taxon>Papilionidae</taxon>
        <taxon>Papilioninae</taxon>
        <taxon>Iphiclides</taxon>
    </lineage>
</organism>
<sequence>MDVLPSGNLFRELQDVTDTGYFEWKLSLEDYWQQPKPTMFLTSVGNSVMAQKFTQNSNPLVPQFVAERCTSAAIYYYGTCLRHD</sequence>
<proteinExistence type="predicted"/>
<keyword evidence="2" id="KW-1185">Reference proteome</keyword>
<reference evidence="1" key="1">
    <citation type="submission" date="2022-03" db="EMBL/GenBank/DDBJ databases">
        <authorList>
            <person name="Martin H S."/>
        </authorList>
    </citation>
    <scope>NUCLEOTIDE SEQUENCE</scope>
</reference>
<accession>A0ABN8HQU5</accession>
<gene>
    <name evidence="1" type="ORF">IPOD504_LOCUS614</name>
</gene>
<dbReference type="EMBL" id="OW152813">
    <property type="protein sequence ID" value="CAH2035572.1"/>
    <property type="molecule type" value="Genomic_DNA"/>
</dbReference>
<evidence type="ECO:0000313" key="1">
    <source>
        <dbReference type="EMBL" id="CAH2035572.1"/>
    </source>
</evidence>